<dbReference type="AlphaFoldDB" id="A0A454CVX0"/>
<accession>A0A454CVX0</accession>
<sequence length="16" mass="1764">MSGSDTKFILVIHKST</sequence>
<comment type="caution">
    <text evidence="1">The sequence shown here is derived from an EMBL/GenBank/DDBJ whole genome shotgun (WGS) entry which is preliminary data.</text>
</comment>
<protein>
    <submittedName>
        <fullName evidence="1">Uncharacterized protein</fullName>
    </submittedName>
</protein>
<dbReference type="Proteomes" id="UP000008367">
    <property type="component" value="Unassembled WGS sequence"/>
</dbReference>
<reference evidence="1 2" key="1">
    <citation type="submission" date="2012-10" db="EMBL/GenBank/DDBJ databases">
        <title>Genome sequence of Vibrio Cholerae HENC-02.</title>
        <authorList>
            <person name="Eppinger M."/>
            <person name="Hasan N.A."/>
            <person name="Sengamalay N."/>
            <person name="Hine E."/>
            <person name="Su Q."/>
            <person name="Daugherty S.C."/>
            <person name="Young S."/>
            <person name="Sadzewicz L."/>
            <person name="Tallon L."/>
            <person name="Cebula T.A."/>
            <person name="Ravel J."/>
            <person name="Colwell R.R."/>
        </authorList>
    </citation>
    <scope>NUCLEOTIDE SEQUENCE [LARGE SCALE GENOMIC DNA]</scope>
    <source>
        <strain evidence="1 2">HENC-02</strain>
    </source>
</reference>
<dbReference type="EMBL" id="AJSR01001626">
    <property type="protein sequence ID" value="EKM30512.1"/>
    <property type="molecule type" value="Genomic_DNA"/>
</dbReference>
<evidence type="ECO:0000313" key="1">
    <source>
        <dbReference type="EMBL" id="EKM30512.1"/>
    </source>
</evidence>
<feature type="non-terminal residue" evidence="1">
    <location>
        <position position="16"/>
    </location>
</feature>
<name>A0A454CVX0_VIBHA</name>
<organism evidence="1 2">
    <name type="scientific">Vibrio harveyi</name>
    <name type="common">Beneckea harveyi</name>
    <dbReference type="NCBI Taxonomy" id="669"/>
    <lineage>
        <taxon>Bacteria</taxon>
        <taxon>Pseudomonadati</taxon>
        <taxon>Pseudomonadota</taxon>
        <taxon>Gammaproteobacteria</taxon>
        <taxon>Vibrionales</taxon>
        <taxon>Vibrionaceae</taxon>
        <taxon>Vibrio</taxon>
    </lineage>
</organism>
<evidence type="ECO:0000313" key="2">
    <source>
        <dbReference type="Proteomes" id="UP000008367"/>
    </source>
</evidence>
<gene>
    <name evidence="1" type="ORF">VCHENC02_3763A</name>
</gene>
<proteinExistence type="predicted"/>